<reference evidence="2" key="7">
    <citation type="journal article" date="2005" name="Science">
        <title>The Transcriptional Landscape of the Mammalian Genome.</title>
        <authorList>
            <consortium name="The FANTOM Consortium"/>
            <consortium name="Riken Genome Exploration Research Group and Genome Science Group (Genome Network Project Core Group)"/>
        </authorList>
    </citation>
    <scope>NUCLEOTIDE SEQUENCE</scope>
    <source>
        <strain evidence="2">C57BL/6J</strain>
        <tissue evidence="2">Testis</tissue>
    </source>
</reference>
<feature type="compositionally biased region" description="Basic residues" evidence="1">
    <location>
        <begin position="67"/>
        <end position="77"/>
    </location>
</feature>
<proteinExistence type="evidence at transcript level"/>
<reference evidence="2" key="8">
    <citation type="journal article" date="2005" name="Science">
        <title>Antisense Transcription in the Mammalian Transcriptome.</title>
        <authorList>
            <consortium name="RIKEN Genome Exploration Research Group and Genome Science Group (Genome Network Project Core Group) and the FANTOM Consortium"/>
        </authorList>
    </citation>
    <scope>NUCLEOTIDE SEQUENCE</scope>
    <source>
        <strain evidence="2">C57BL/6J</strain>
        <tissue evidence="2">Testis</tissue>
    </source>
</reference>
<evidence type="ECO:0000256" key="1">
    <source>
        <dbReference type="SAM" id="MobiDB-lite"/>
    </source>
</evidence>
<dbReference type="EMBL" id="AK133266">
    <property type="protein sequence ID" value="BAE21584.1"/>
    <property type="molecule type" value="mRNA"/>
</dbReference>
<reference evidence="2" key="6">
    <citation type="submission" date="2004-03" db="EMBL/GenBank/DDBJ databases">
        <authorList>
            <person name="Arakawa T."/>
            <person name="Carninci P."/>
            <person name="Fukuda S."/>
            <person name="Hashizume W."/>
            <person name="Hayashida K."/>
            <person name="Hori F."/>
            <person name="Iida J."/>
            <person name="Imamura K."/>
            <person name="Imotani K."/>
            <person name="Itoh M."/>
            <person name="Kanagawa S."/>
            <person name="Kawai J."/>
            <person name="Kojima M."/>
            <person name="Konno H."/>
            <person name="Murata M."/>
            <person name="Nakamura M."/>
            <person name="Ninomiya N."/>
            <person name="Nishiyori H."/>
            <person name="Nomura K."/>
            <person name="Ohno M."/>
            <person name="Sakazume N."/>
            <person name="Sano H."/>
            <person name="Sasaki D."/>
            <person name="Shibata K."/>
            <person name="Shiraki T."/>
            <person name="Tagami M."/>
            <person name="Tagami Y."/>
            <person name="Waki K."/>
            <person name="Watahiki A."/>
            <person name="Muramatsu M."/>
            <person name="Hayashizaki Y."/>
        </authorList>
    </citation>
    <scope>NUCLEOTIDE SEQUENCE</scope>
    <source>
        <strain evidence="2">C57BL/6J</strain>
        <tissue evidence="2">Testis</tissue>
    </source>
</reference>
<reference evidence="2" key="1">
    <citation type="journal article" date="1999" name="Methods Enzymol.">
        <title>High-efficiency full-length cDNA cloning.</title>
        <authorList>
            <person name="Carninci P."/>
            <person name="Hayashizaki Y."/>
        </authorList>
    </citation>
    <scope>NUCLEOTIDE SEQUENCE</scope>
    <source>
        <strain evidence="2">C57BL/6J</strain>
        <tissue evidence="2">Testis</tissue>
    </source>
</reference>
<feature type="non-terminal residue" evidence="2">
    <location>
        <position position="1"/>
    </location>
</feature>
<reference evidence="2" key="5">
    <citation type="journal article" date="2002" name="Nature">
        <title>Analysis of the mouse transcriptome based on functional annotation of 60,770 full-length cDNAs.</title>
        <authorList>
            <consortium name="The FANTOM Consortium and the RIKEN Genome Exploration Research Group Phase I and II Team"/>
        </authorList>
    </citation>
    <scope>NUCLEOTIDE SEQUENCE</scope>
    <source>
        <strain evidence="2">C57BL/6J</strain>
        <tissue evidence="2">Testis</tissue>
    </source>
</reference>
<feature type="region of interest" description="Disordered" evidence="1">
    <location>
        <begin position="1"/>
        <end position="166"/>
    </location>
</feature>
<protein>
    <submittedName>
        <fullName evidence="2">Uncharacterized protein</fullName>
    </submittedName>
</protein>
<reference evidence="2" key="4">
    <citation type="journal article" date="2001" name="Nature">
        <title>Functional annotation of a full-length mouse cDNA collection.</title>
        <authorList>
            <consortium name="The RIKEN Genome Exploration Research Group Phase II Team and the FANTOM Consortium"/>
        </authorList>
    </citation>
    <scope>NUCLEOTIDE SEQUENCE</scope>
    <source>
        <strain evidence="2">C57BL/6J</strain>
        <tissue evidence="2">Testis</tissue>
    </source>
</reference>
<reference evidence="2" key="3">
    <citation type="journal article" date="2000" name="Genome Res.">
        <title>RIKEN integrated sequence analysis (RISA) system--384-format sequencing pipeline with 384 multicapillary sequencer.</title>
        <authorList>
            <person name="Shibata K."/>
            <person name="Itoh M."/>
            <person name="Aizawa K."/>
            <person name="Nagaoka S."/>
            <person name="Sasaki N."/>
            <person name="Carninci P."/>
            <person name="Konno H."/>
            <person name="Akiyama J."/>
            <person name="Nishi K."/>
            <person name="Kitsunai T."/>
            <person name="Tashiro H."/>
            <person name="Itoh M."/>
            <person name="Sumi N."/>
            <person name="Ishii Y."/>
            <person name="Nakamura S."/>
            <person name="Hazama M."/>
            <person name="Nishine T."/>
            <person name="Harada A."/>
            <person name="Yamamoto R."/>
            <person name="Matsumoto H."/>
            <person name="Sakaguchi S."/>
            <person name="Ikegami T."/>
            <person name="Kashiwagi K."/>
            <person name="Fujiwake S."/>
            <person name="Inoue K."/>
            <person name="Togawa Y."/>
            <person name="Izawa M."/>
            <person name="Ohara E."/>
            <person name="Watahiki M."/>
            <person name="Yoneda Y."/>
            <person name="Ishikawa T."/>
            <person name="Ozawa K."/>
            <person name="Tanaka T."/>
            <person name="Matsuura S."/>
            <person name="Kawai J."/>
            <person name="Okazaki Y."/>
            <person name="Muramatsu M."/>
            <person name="Inoue Y."/>
            <person name="Kira A."/>
            <person name="Hayashizaki Y."/>
        </authorList>
    </citation>
    <scope>NUCLEOTIDE SEQUENCE</scope>
    <source>
        <strain evidence="2">C57BL/6J</strain>
        <tissue evidence="2">Testis</tissue>
    </source>
</reference>
<evidence type="ECO:0000313" key="3">
    <source>
        <dbReference type="MGI" id="MGI:3641919"/>
    </source>
</evidence>
<reference evidence="2" key="2">
    <citation type="journal article" date="2000" name="Genome Res.">
        <title>Normalization and subtraction of cap-trapper-selected cDNAs to prepare full-length cDNA libraries for rapid discovery of new genes.</title>
        <authorList>
            <person name="Carninci P."/>
            <person name="Shibata Y."/>
            <person name="Hayatsu N."/>
            <person name="Sugahara Y."/>
            <person name="Shibata K."/>
            <person name="Itoh M."/>
            <person name="Konno H."/>
            <person name="Okazaki Y."/>
            <person name="Muramatsu M."/>
            <person name="Hayashizaki Y."/>
        </authorList>
    </citation>
    <scope>NUCLEOTIDE SEQUENCE</scope>
    <source>
        <strain evidence="2">C57BL/6J</strain>
        <tissue evidence="2">Testis</tissue>
    </source>
</reference>
<evidence type="ECO:0000313" key="2">
    <source>
        <dbReference type="EMBL" id="BAE21584.1"/>
    </source>
</evidence>
<dbReference type="AGR" id="MGI:3641919"/>
<name>Q3V0C0_MOUSE</name>
<feature type="compositionally biased region" description="Basic and acidic residues" evidence="1">
    <location>
        <begin position="26"/>
        <end position="41"/>
    </location>
</feature>
<organism evidence="2">
    <name type="scientific">Mus musculus</name>
    <name type="common">Mouse</name>
    <dbReference type="NCBI Taxonomy" id="10090"/>
    <lineage>
        <taxon>Eukaryota</taxon>
        <taxon>Metazoa</taxon>
        <taxon>Chordata</taxon>
        <taxon>Craniata</taxon>
        <taxon>Vertebrata</taxon>
        <taxon>Euteleostomi</taxon>
        <taxon>Mammalia</taxon>
        <taxon>Eutheria</taxon>
        <taxon>Euarchontoglires</taxon>
        <taxon>Glires</taxon>
        <taxon>Rodentia</taxon>
        <taxon>Myomorpha</taxon>
        <taxon>Muroidea</taxon>
        <taxon>Muridae</taxon>
        <taxon>Murinae</taxon>
        <taxon>Mus</taxon>
        <taxon>Mus</taxon>
    </lineage>
</organism>
<gene>
    <name evidence="3" type="primary">4932427H20Rik</name>
</gene>
<feature type="compositionally biased region" description="Low complexity" evidence="1">
    <location>
        <begin position="114"/>
        <end position="124"/>
    </location>
</feature>
<dbReference type="AlphaFoldDB" id="Q3V0C0"/>
<sequence length="166" mass="18117">VRSCPPPSSLRALERPPRGQQQVPVEEQRGDAEAEQQKAEQRILTANLAPHVQPQPLLQPPADRPHPRPHLSPRRGGRAALRGRGGGHPQTPAAEPHCHPPPSFTARLSRTRPRPATLAARAQPTPQPHARPPQGRRHHPAGGLGSARTDVLARPPTFLIRKSRET</sequence>
<accession>Q3V0C0</accession>
<dbReference type="MGI" id="MGI:3641919">
    <property type="gene designation" value="4932427H20Rik"/>
</dbReference>